<organism evidence="2 3">
    <name type="scientific">Microcella pacifica</name>
    <dbReference type="NCBI Taxonomy" id="2591847"/>
    <lineage>
        <taxon>Bacteria</taxon>
        <taxon>Bacillati</taxon>
        <taxon>Actinomycetota</taxon>
        <taxon>Actinomycetes</taxon>
        <taxon>Micrococcales</taxon>
        <taxon>Microbacteriaceae</taxon>
        <taxon>Microcella</taxon>
    </lineage>
</organism>
<evidence type="ECO:0000313" key="3">
    <source>
        <dbReference type="Proteomes" id="UP000818266"/>
    </source>
</evidence>
<dbReference type="Pfam" id="PF09369">
    <property type="entry name" value="MZB"/>
    <property type="match status" value="1"/>
</dbReference>
<evidence type="ECO:0000313" key="2">
    <source>
        <dbReference type="EMBL" id="NHF63842.1"/>
    </source>
</evidence>
<accession>A0A9E5MFL6</accession>
<evidence type="ECO:0000259" key="1">
    <source>
        <dbReference type="Pfam" id="PF09369"/>
    </source>
</evidence>
<sequence>MSKRILQLGVAKLIAPFGPGAVVDILGESFMTLTADKWPKRTLLEPVDCLRLSSRLGIQRFYGPPTSDDIETSNALGIPVIRYPAWLFCQTCRRMIRWTSKLENGKAPECPSDSGRLVPMRFVVACRERSHSADVPWPEWLHRAPGANAECKENSSLRFRPIDGGSPGLSGLEVACDVCSSRRTLGDLRGDVLLREGLACHGTQPWESTWRTCESPLEVLQRGATSFHYAETEAAIDIPDVSASTLDVEDRIRTNTFYLALKSTPPEDPFASQMAHRIADELDVSVDLVLSLVRRDLDGDEDGVVVRSAILGEEFAAFRAAENDDADEENFKTRAETFDQESVDVVERALAELIESIVLVDRLREVRASLGFKRYRPDSDLIDAVTHDGTEAKWLPAYEGFGEGVFLRFNAAAMDAWASTPGARARSRQLSEKFDTSNFSKRLHPFSIQYVALHSFAHALLREFAFSSGYPAASLRERIYCEASGDYGVFIYTTSSDPEGTLGGLVREGELDRLGSSLARAAEQLSWCSNDPVCSESHPQNLDGLNIAACHSCLLTSETSCDGFNLLLDRVMLVGSPNGDVAGLLDGLLQTISDSM</sequence>
<protein>
    <submittedName>
        <fullName evidence="2">DUF1998 domain-containing protein</fullName>
    </submittedName>
</protein>
<dbReference type="NCBIfam" id="NF038324">
    <property type="entry name" value="DrmB_fam"/>
    <property type="match status" value="1"/>
</dbReference>
<dbReference type="RefSeq" id="WP_152584052.1">
    <property type="nucleotide sequence ID" value="NZ_VIKT02000022.1"/>
</dbReference>
<gene>
    <name evidence="2" type="ORF">FK219_011465</name>
</gene>
<reference evidence="2 3" key="2">
    <citation type="submission" date="2020-03" db="EMBL/GenBank/DDBJ databases">
        <title>Chryseoglobus sp. isolated from a deep-sea seamount.</title>
        <authorList>
            <person name="Zhang D.-C."/>
        </authorList>
    </citation>
    <scope>NUCLEOTIDE SEQUENCE [LARGE SCALE GENOMIC DNA]</scope>
    <source>
        <strain evidence="2 3">KN1116</strain>
    </source>
</reference>
<reference evidence="2 3" key="1">
    <citation type="submission" date="2019-06" db="EMBL/GenBank/DDBJ databases">
        <authorList>
            <person name="De-Chao Zhang Q."/>
        </authorList>
    </citation>
    <scope>NUCLEOTIDE SEQUENCE [LARGE SCALE GENOMIC DNA]</scope>
    <source>
        <strain evidence="2 3">KN1116</strain>
    </source>
</reference>
<proteinExistence type="predicted"/>
<dbReference type="AlphaFoldDB" id="A0A9E5MFL6"/>
<comment type="caution">
    <text evidence="2">The sequence shown here is derived from an EMBL/GenBank/DDBJ whole genome shotgun (WGS) entry which is preliminary data.</text>
</comment>
<dbReference type="InterPro" id="IPR047721">
    <property type="entry name" value="DrmB"/>
</dbReference>
<dbReference type="OrthoDB" id="9134227at2"/>
<dbReference type="EMBL" id="VIKT02000022">
    <property type="protein sequence ID" value="NHF63842.1"/>
    <property type="molecule type" value="Genomic_DNA"/>
</dbReference>
<dbReference type="InterPro" id="IPR018973">
    <property type="entry name" value="MZB"/>
</dbReference>
<name>A0A9E5MFL6_9MICO</name>
<dbReference type="Proteomes" id="UP000818266">
    <property type="component" value="Unassembled WGS sequence"/>
</dbReference>
<feature type="domain" description="MrfA-like Zn-binding" evidence="1">
    <location>
        <begin position="456"/>
        <end position="554"/>
    </location>
</feature>
<keyword evidence="3" id="KW-1185">Reference proteome</keyword>